<dbReference type="GO" id="GO:0000712">
    <property type="term" value="P:resolution of meiotic recombination intermediates"/>
    <property type="evidence" value="ECO:0007669"/>
    <property type="project" value="TreeGrafter"/>
</dbReference>
<dbReference type="SMART" id="SM01161">
    <property type="entry name" value="DUF1767"/>
    <property type="match status" value="1"/>
</dbReference>
<organism evidence="5 8">
    <name type="scientific">Rhizophagus irregularis</name>
    <dbReference type="NCBI Taxonomy" id="588596"/>
    <lineage>
        <taxon>Eukaryota</taxon>
        <taxon>Fungi</taxon>
        <taxon>Fungi incertae sedis</taxon>
        <taxon>Mucoromycota</taxon>
        <taxon>Glomeromycotina</taxon>
        <taxon>Glomeromycetes</taxon>
        <taxon>Glomerales</taxon>
        <taxon>Glomeraceae</taxon>
        <taxon>Rhizophagus</taxon>
    </lineage>
</organism>
<evidence type="ECO:0000313" key="6">
    <source>
        <dbReference type="EMBL" id="PKC73435.1"/>
    </source>
</evidence>
<proteinExistence type="inferred from homology"/>
<dbReference type="EMBL" id="LLXJ01000363">
    <property type="protein sequence ID" value="PKC10693.1"/>
    <property type="molecule type" value="Genomic_DNA"/>
</dbReference>
<reference evidence="5 8" key="1">
    <citation type="submission" date="2016-04" db="EMBL/GenBank/DDBJ databases">
        <title>Genome analyses suggest a sexual origin of heterokaryosis in a supposedly ancient asexual fungus.</title>
        <authorList>
            <person name="Ropars J."/>
            <person name="Sedzielewska K."/>
            <person name="Noel J."/>
            <person name="Charron P."/>
            <person name="Farinelli L."/>
            <person name="Marton T."/>
            <person name="Kruger M."/>
            <person name="Pelin A."/>
            <person name="Brachmann A."/>
            <person name="Corradi N."/>
        </authorList>
    </citation>
    <scope>NUCLEOTIDE SEQUENCE [LARGE SCALE GENOMIC DNA]</scope>
    <source>
        <strain evidence="5 8">A5</strain>
    </source>
</reference>
<sequence length="721" mass="81464">MISSGIDESIFHHIETMFSKTTFEFRRDGLEKALVKVLSEKEEIHINELLNRIFFELLHSDLSDVIYPILPNLNDFQDGYIAQNGPILLEIVECIEVGISTYKLLQILNEFESSQVNNAKDDELEKKLEFPRKMLHLLLSDGQQQIRGMEYKQVSELSLHTPIGKKVLISNVKYSKGMLFLTPENTYVCEGFEWTSRRLGDLKLTFMELLGMATNENVEDESQISYNALHPCDIQSTFQPNMGGRLARVIFKDVPYMSDLTKLKRFLHKAESSHPPPRSVLPFNEVLGYNSNARKSSCPEPGIDKSTQLNSMSRDFQPESSFNNTIRPISVTQLVPLFNGSTRPNANEDPSNSVSSSISSFNKPTFKVPLNQFNVGTPSLIRPNPPSKSLYDEPAFKTASLWNGPAEKQSLSQPNASFLYNDQEATEPAFKKSSTLLSTARPTFRSSSPAEEKTSFIEPSFNASSIRSDSEEKAPFNNRLSSNSISCSHISISSNELDLNISPIRPNSKFKDTESKVSYSMHSIPGVDPFSIQDDDFSYMLIEDDNIETYKENKDNESYSKKGSTRDQDDDGVIIIDSDRDVKDLCHIKNNIEAKNNLASLFESLENEYKAISSEPDARLSPARSMGSTKNNSSNNNKNKRSWLYEKIDSDDDDIELPLAKRVSHCTDNDHEEKLDGGSLANPIVLDYDDNDYEMDLGSCCNCYDRLALFITLIIYLEFFH</sequence>
<gene>
    <name evidence="6" type="ORF">RhiirA1_451235</name>
    <name evidence="5" type="ORF">RhiirA5_414058</name>
</gene>
<dbReference type="InterPro" id="IPR013894">
    <property type="entry name" value="RMI1_OB"/>
</dbReference>
<dbReference type="Proteomes" id="UP000232722">
    <property type="component" value="Unassembled WGS sequence"/>
</dbReference>
<protein>
    <recommendedName>
        <fullName evidence="2">RecQ-mediated genome instability protein 1</fullName>
    </recommendedName>
</protein>
<evidence type="ECO:0000256" key="1">
    <source>
        <dbReference type="ARBA" id="ARBA00006395"/>
    </source>
</evidence>
<dbReference type="EMBL" id="LLXH01000087">
    <property type="protein sequence ID" value="PKC73435.1"/>
    <property type="molecule type" value="Genomic_DNA"/>
</dbReference>
<dbReference type="GO" id="GO:0031422">
    <property type="term" value="C:RecQ family helicase-topoisomerase III complex"/>
    <property type="evidence" value="ECO:0007669"/>
    <property type="project" value="TreeGrafter"/>
</dbReference>
<dbReference type="GO" id="GO:0000724">
    <property type="term" value="P:double-strand break repair via homologous recombination"/>
    <property type="evidence" value="ECO:0007669"/>
    <property type="project" value="TreeGrafter"/>
</dbReference>
<comment type="similarity">
    <text evidence="1">Belongs to the RMI1 family.</text>
</comment>
<feature type="region of interest" description="Disordered" evidence="3">
    <location>
        <begin position="613"/>
        <end position="638"/>
    </location>
</feature>
<dbReference type="VEuPathDB" id="FungiDB:FUN_025304"/>
<dbReference type="VEuPathDB" id="FungiDB:RhiirA1_451235"/>
<reference evidence="6 7" key="3">
    <citation type="submission" date="2017-10" db="EMBL/GenBank/DDBJ databases">
        <title>Extensive intraspecific genome diversity in a model arbuscular mycorrhizal fungus.</title>
        <authorList>
            <person name="Chen E.C.H."/>
            <person name="Morin E."/>
            <person name="Baudet D."/>
            <person name="Noel J."/>
            <person name="Ndikumana S."/>
            <person name="Charron P."/>
            <person name="St-Onge C."/>
            <person name="Giorgi J."/>
            <person name="Grigoriev I.V."/>
            <person name="Roux C."/>
            <person name="Martin F.M."/>
            <person name="Corradi N."/>
        </authorList>
    </citation>
    <scope>NUCLEOTIDE SEQUENCE [LARGE SCALE GENOMIC DNA]</scope>
    <source>
        <strain evidence="6 7">A1</strain>
    </source>
</reference>
<evidence type="ECO:0000256" key="3">
    <source>
        <dbReference type="SAM" id="MobiDB-lite"/>
    </source>
</evidence>
<dbReference type="Gene3D" id="2.40.50.770">
    <property type="entry name" value="RecQ-mediated genome instability protein Rmi1, C-terminal domain"/>
    <property type="match status" value="1"/>
</dbReference>
<evidence type="ECO:0000313" key="5">
    <source>
        <dbReference type="EMBL" id="PKC10693.1"/>
    </source>
</evidence>
<evidence type="ECO:0000313" key="7">
    <source>
        <dbReference type="Proteomes" id="UP000232688"/>
    </source>
</evidence>
<reference evidence="6 7" key="4">
    <citation type="submission" date="2017-10" db="EMBL/GenBank/DDBJ databases">
        <title>Genome analyses suggest a sexual origin of heterokaryosis in a supposedly ancient asexual fungus.</title>
        <authorList>
            <person name="Corradi N."/>
            <person name="Sedzielewska K."/>
            <person name="Noel J."/>
            <person name="Charron P."/>
            <person name="Farinelli L."/>
            <person name="Marton T."/>
            <person name="Kruger M."/>
            <person name="Pelin A."/>
            <person name="Brachmann A."/>
            <person name="Corradi N."/>
        </authorList>
    </citation>
    <scope>NUCLEOTIDE SEQUENCE [LARGE SCALE GENOMIC DNA]</scope>
    <source>
        <strain evidence="6 7">A1</strain>
    </source>
</reference>
<evidence type="ECO:0000256" key="2">
    <source>
        <dbReference type="ARBA" id="ARBA00018987"/>
    </source>
</evidence>
<dbReference type="PANTHER" id="PTHR14790">
    <property type="entry name" value="RECQ-MEDIATED GENOME INSTABILITY PROTEIN 1 RMI1"/>
    <property type="match status" value="1"/>
</dbReference>
<feature type="compositionally biased region" description="Basic and acidic residues" evidence="3">
    <location>
        <begin position="551"/>
        <end position="567"/>
    </location>
</feature>
<dbReference type="InterPro" id="IPR042470">
    <property type="entry name" value="RMI1_N_C_sf"/>
</dbReference>
<dbReference type="PANTHER" id="PTHR14790:SF15">
    <property type="entry name" value="RECQ-MEDIATED GENOME INSTABILITY PROTEIN 1"/>
    <property type="match status" value="1"/>
</dbReference>
<evidence type="ECO:0000313" key="8">
    <source>
        <dbReference type="Proteomes" id="UP000232722"/>
    </source>
</evidence>
<reference evidence="5 8" key="2">
    <citation type="submission" date="2017-09" db="EMBL/GenBank/DDBJ databases">
        <title>Extensive intraspecific genome diversity in a model arbuscular mycorrhizal fungus.</title>
        <authorList>
            <person name="Chen E.C."/>
            <person name="Morin E."/>
            <person name="Beaudet D."/>
            <person name="Noel J."/>
            <person name="Ndikumana S."/>
            <person name="Charron P."/>
            <person name="St-Onge C."/>
            <person name="Giorgi J."/>
            <person name="Grigoriev I.V."/>
            <person name="Roux C."/>
            <person name="Martin F.M."/>
            <person name="Corradi N."/>
        </authorList>
    </citation>
    <scope>NUCLEOTIDE SEQUENCE [LARGE SCALE GENOMIC DNA]</scope>
    <source>
        <strain evidence="5 8">A5</strain>
    </source>
</reference>
<name>A0A2I1DTZ2_9GLOM</name>
<dbReference type="Pfam" id="PF08585">
    <property type="entry name" value="RMI1_N_C"/>
    <property type="match status" value="1"/>
</dbReference>
<dbReference type="GO" id="GO:0016604">
    <property type="term" value="C:nuclear body"/>
    <property type="evidence" value="ECO:0007669"/>
    <property type="project" value="TreeGrafter"/>
</dbReference>
<dbReference type="OrthoDB" id="341511at2759"/>
<comment type="caution">
    <text evidence="5">The sequence shown here is derived from an EMBL/GenBank/DDBJ whole genome shotgun (WGS) entry which is preliminary data.</text>
</comment>
<dbReference type="VEuPathDB" id="FungiDB:RhiirFUN_024670"/>
<accession>A0A2I1DTZ2</accession>
<feature type="domain" description="RecQ mediated genome instability protein 1 OB-fold" evidence="4">
    <location>
        <begin position="83"/>
        <end position="188"/>
    </location>
</feature>
<feature type="region of interest" description="Disordered" evidence="3">
    <location>
        <begin position="551"/>
        <end position="571"/>
    </location>
</feature>
<dbReference type="Proteomes" id="UP000232688">
    <property type="component" value="Unassembled WGS sequence"/>
</dbReference>
<evidence type="ECO:0000259" key="4">
    <source>
        <dbReference type="Pfam" id="PF08585"/>
    </source>
</evidence>
<dbReference type="AlphaFoldDB" id="A0A2I1DTZ2"/>